<evidence type="ECO:0000313" key="2">
    <source>
        <dbReference type="Proteomes" id="UP000518605"/>
    </source>
</evidence>
<gene>
    <name evidence="1" type="ORF">FHS16_000407</name>
</gene>
<sequence length="41" mass="4787">MMLSKDSVEKTWQKIVDGYRSKELDKMIEEVNAKAKEQGIE</sequence>
<name>A0A7W5C435_9BACL</name>
<accession>A0A7W5C435</accession>
<dbReference type="EMBL" id="JACHXW010000001">
    <property type="protein sequence ID" value="MBB3150375.1"/>
    <property type="molecule type" value="Genomic_DNA"/>
</dbReference>
<protein>
    <submittedName>
        <fullName evidence="1">Putative aldouronate transport system substrate-binding protein</fullName>
    </submittedName>
</protein>
<dbReference type="Proteomes" id="UP000518605">
    <property type="component" value="Unassembled WGS sequence"/>
</dbReference>
<reference evidence="1 2" key="1">
    <citation type="submission" date="2020-08" db="EMBL/GenBank/DDBJ databases">
        <title>Genomic Encyclopedia of Type Strains, Phase III (KMG-III): the genomes of soil and plant-associated and newly described type strains.</title>
        <authorList>
            <person name="Whitman W."/>
        </authorList>
    </citation>
    <scope>NUCLEOTIDE SEQUENCE [LARGE SCALE GENOMIC DNA]</scope>
    <source>
        <strain evidence="1 2">CECT 8234</strain>
    </source>
</reference>
<keyword evidence="2" id="KW-1185">Reference proteome</keyword>
<comment type="caution">
    <text evidence="1">The sequence shown here is derived from an EMBL/GenBank/DDBJ whole genome shotgun (WGS) entry which is preliminary data.</text>
</comment>
<dbReference type="AlphaFoldDB" id="A0A7W5C435"/>
<organism evidence="1 2">
    <name type="scientific">Paenibacillus endophyticus</name>
    <dbReference type="NCBI Taxonomy" id="1294268"/>
    <lineage>
        <taxon>Bacteria</taxon>
        <taxon>Bacillati</taxon>
        <taxon>Bacillota</taxon>
        <taxon>Bacilli</taxon>
        <taxon>Bacillales</taxon>
        <taxon>Paenibacillaceae</taxon>
        <taxon>Paenibacillus</taxon>
    </lineage>
</organism>
<dbReference type="RefSeq" id="WP_281378966.1">
    <property type="nucleotide sequence ID" value="NZ_CBCSLB010000001.1"/>
</dbReference>
<proteinExistence type="predicted"/>
<evidence type="ECO:0000313" key="1">
    <source>
        <dbReference type="EMBL" id="MBB3150375.1"/>
    </source>
</evidence>